<dbReference type="InterPro" id="IPR009000">
    <property type="entry name" value="Transl_B-barrel_sf"/>
</dbReference>
<dbReference type="PANTHER" id="PTHR43261">
    <property type="entry name" value="TRANSLATION ELONGATION FACTOR G-RELATED"/>
    <property type="match status" value="1"/>
</dbReference>
<name>A0ABW1R4L1_9LACO</name>
<dbReference type="Pfam" id="PF14492">
    <property type="entry name" value="EFG_III"/>
    <property type="match status" value="1"/>
</dbReference>
<feature type="domain" description="Tr-type G" evidence="5">
    <location>
        <begin position="1"/>
        <end position="228"/>
    </location>
</feature>
<evidence type="ECO:0000256" key="3">
    <source>
        <dbReference type="ARBA" id="ARBA00023134"/>
    </source>
</evidence>
<dbReference type="Gene3D" id="2.40.30.10">
    <property type="entry name" value="Translation factors"/>
    <property type="match status" value="1"/>
</dbReference>
<dbReference type="SUPFAM" id="SSF54980">
    <property type="entry name" value="EF-G C-terminal domain-like"/>
    <property type="match status" value="2"/>
</dbReference>
<dbReference type="InterPro" id="IPR035650">
    <property type="entry name" value="Tet_C"/>
</dbReference>
<dbReference type="SUPFAM" id="SSF54211">
    <property type="entry name" value="Ribosomal protein S5 domain 2-like"/>
    <property type="match status" value="1"/>
</dbReference>
<dbReference type="NCBIfam" id="TIGR00231">
    <property type="entry name" value="small_GTP"/>
    <property type="match status" value="1"/>
</dbReference>
<evidence type="ECO:0000313" key="7">
    <source>
        <dbReference type="Proteomes" id="UP001596253"/>
    </source>
</evidence>
<dbReference type="InterPro" id="IPR000640">
    <property type="entry name" value="EFG_V-like"/>
</dbReference>
<keyword evidence="1" id="KW-0547">Nucleotide-binding</keyword>
<dbReference type="Proteomes" id="UP001596253">
    <property type="component" value="Unassembled WGS sequence"/>
</dbReference>
<dbReference type="PROSITE" id="PS51722">
    <property type="entry name" value="G_TR_2"/>
    <property type="match status" value="1"/>
</dbReference>
<dbReference type="SUPFAM" id="SSF50447">
    <property type="entry name" value="Translation proteins"/>
    <property type="match status" value="1"/>
</dbReference>
<dbReference type="SMART" id="SM00889">
    <property type="entry name" value="EFG_IV"/>
    <property type="match status" value="1"/>
</dbReference>
<dbReference type="InterPro" id="IPR005225">
    <property type="entry name" value="Small_GTP-bd"/>
</dbReference>
<dbReference type="Gene3D" id="3.40.50.300">
    <property type="entry name" value="P-loop containing nucleotide triphosphate hydrolases"/>
    <property type="match status" value="1"/>
</dbReference>
<evidence type="ECO:0000256" key="4">
    <source>
        <dbReference type="ARBA" id="ARBA00023251"/>
    </source>
</evidence>
<evidence type="ECO:0000313" key="6">
    <source>
        <dbReference type="EMBL" id="MFC6164816.1"/>
    </source>
</evidence>
<evidence type="ECO:0000259" key="5">
    <source>
        <dbReference type="PROSITE" id="PS51722"/>
    </source>
</evidence>
<keyword evidence="7" id="KW-1185">Reference proteome</keyword>
<protein>
    <submittedName>
        <fullName evidence="6">GTP-binding protein</fullName>
    </submittedName>
</protein>
<sequence>MQSITAGIIAHVDAGKTTLSEALLYRAGTLRQLGRVDKGDAFLDPDDLEKQRGITIFSHQANLSYQDLKLTLLDTPGHVDFASQTEQVLSVLDYAILVVSATDGVQGYTRTLWRLLAHYHVPTFIFVNKMDVPGTNQAALLTQLQTELSAGCVAFDATLSAETIETMAMQDDTILEQYLETGELTAATIKQLIQQRAVFPCYFGAALKVDGVDDLLAGLAQWTEPTPVKSTFGARVFKVSYDDAGTRLTWLRVTGGELKTKGYLLDNQQINQIRVYNGSKFQIVPTLTADDVAAIPNLTDTHPGRGLGIEPDAAMPVIQPVLNYTVDPKDNDLHHCLTILQQLADEDPQLHVVWSAELQEIRLQIMGKVQLEILQQRLQTQFQLDIGFGEGSILYKETITQAVEGVGHFEPLRHYSEVHLLLQPTAPGSGLTFAADCPLEVLGRNWQHQVLSNLQAKDQLGVLVGAPLTDVKLTLVTGRASNVHSVGGDFREATWRAVRQGLMMLKAQQACQLLEPWYRFRLEVGQAQVGRAMTDIQRMQGSFEGPEPAANGSDLVVLTGTAPVAEMQDYSQSVNAYTHGQGQLECLIDGYRPCHNAEEVVAAQAYQPVADLENTPDSVFCAHGAGYPVPWDQVPTMAHVPYVYTAAELAEL</sequence>
<dbReference type="InterPro" id="IPR020568">
    <property type="entry name" value="Ribosomal_Su5_D2-typ_SF"/>
</dbReference>
<comment type="caution">
    <text evidence="6">The sequence shown here is derived from an EMBL/GenBank/DDBJ whole genome shotgun (WGS) entry which is preliminary data.</text>
</comment>
<dbReference type="InterPro" id="IPR035647">
    <property type="entry name" value="EFG_III/V"/>
</dbReference>
<dbReference type="Pfam" id="PF00009">
    <property type="entry name" value="GTP_EFTU"/>
    <property type="match status" value="1"/>
</dbReference>
<dbReference type="Gene3D" id="3.30.70.240">
    <property type="match status" value="1"/>
</dbReference>
<keyword evidence="2" id="KW-0648">Protein biosynthesis</keyword>
<proteinExistence type="predicted"/>
<accession>A0ABW1R4L1</accession>
<dbReference type="InterPro" id="IPR005517">
    <property type="entry name" value="Transl_elong_EFG/EF2_IV"/>
</dbReference>
<dbReference type="CDD" id="cd04168">
    <property type="entry name" value="TetM_like"/>
    <property type="match status" value="1"/>
</dbReference>
<dbReference type="Pfam" id="PF00679">
    <property type="entry name" value="EFG_C"/>
    <property type="match status" value="1"/>
</dbReference>
<keyword evidence="4" id="KW-0046">Antibiotic resistance</keyword>
<dbReference type="EMBL" id="JBHSSD010000040">
    <property type="protein sequence ID" value="MFC6164816.1"/>
    <property type="molecule type" value="Genomic_DNA"/>
</dbReference>
<dbReference type="InterPro" id="IPR041095">
    <property type="entry name" value="EFG_II"/>
</dbReference>
<reference evidence="7" key="1">
    <citation type="journal article" date="2019" name="Int. J. Syst. Evol. Microbiol.">
        <title>The Global Catalogue of Microorganisms (GCM) 10K type strain sequencing project: providing services to taxonomists for standard genome sequencing and annotation.</title>
        <authorList>
            <consortium name="The Broad Institute Genomics Platform"/>
            <consortium name="The Broad Institute Genome Sequencing Center for Infectious Disease"/>
            <person name="Wu L."/>
            <person name="Ma J."/>
        </authorList>
    </citation>
    <scope>NUCLEOTIDE SEQUENCE [LARGE SCALE GENOMIC DNA]</scope>
    <source>
        <strain evidence="7">CCM 8932</strain>
    </source>
</reference>
<dbReference type="SMART" id="SM00838">
    <property type="entry name" value="EFG_C"/>
    <property type="match status" value="1"/>
</dbReference>
<dbReference type="RefSeq" id="WP_137639593.1">
    <property type="nucleotide sequence ID" value="NZ_BJDK01000007.1"/>
</dbReference>
<dbReference type="InterPro" id="IPR027417">
    <property type="entry name" value="P-loop_NTPase"/>
</dbReference>
<dbReference type="Gene3D" id="3.30.230.10">
    <property type="match status" value="1"/>
</dbReference>
<dbReference type="PRINTS" id="PR00315">
    <property type="entry name" value="ELONGATNFCT"/>
</dbReference>
<evidence type="ECO:0000256" key="2">
    <source>
        <dbReference type="ARBA" id="ARBA00022917"/>
    </source>
</evidence>
<dbReference type="InterPro" id="IPR000795">
    <property type="entry name" value="T_Tr_GTP-bd_dom"/>
</dbReference>
<dbReference type="Gene3D" id="3.30.70.870">
    <property type="entry name" value="Elongation Factor G (Translational Gtpase), domain 3"/>
    <property type="match status" value="1"/>
</dbReference>
<dbReference type="SUPFAM" id="SSF52540">
    <property type="entry name" value="P-loop containing nucleoside triphosphate hydrolases"/>
    <property type="match status" value="1"/>
</dbReference>
<keyword evidence="3" id="KW-0342">GTP-binding</keyword>
<gene>
    <name evidence="6" type="ORF">ACFP3T_09070</name>
</gene>
<organism evidence="6 7">
    <name type="scientific">Lactiplantibacillus dongliensis</name>
    <dbReference type="NCBI Taxonomy" id="2559919"/>
    <lineage>
        <taxon>Bacteria</taxon>
        <taxon>Bacillati</taxon>
        <taxon>Bacillota</taxon>
        <taxon>Bacilli</taxon>
        <taxon>Lactobacillales</taxon>
        <taxon>Lactobacillaceae</taxon>
        <taxon>Lactiplantibacillus</taxon>
    </lineage>
</organism>
<dbReference type="PANTHER" id="PTHR43261:SF1">
    <property type="entry name" value="RIBOSOME-RELEASING FACTOR 2, MITOCHONDRIAL"/>
    <property type="match status" value="1"/>
</dbReference>
<evidence type="ECO:0000256" key="1">
    <source>
        <dbReference type="ARBA" id="ARBA00022741"/>
    </source>
</evidence>
<dbReference type="Pfam" id="PF03764">
    <property type="entry name" value="EFG_IV"/>
    <property type="match status" value="1"/>
</dbReference>
<dbReference type="InterPro" id="IPR014721">
    <property type="entry name" value="Ribsml_uS5_D2-typ_fold_subgr"/>
</dbReference>
<dbReference type="CDD" id="cd03711">
    <property type="entry name" value="Tet_C"/>
    <property type="match status" value="1"/>
</dbReference>